<sequence>MRCVCPCRNQSAFTSFSLTPVVPVNAMLITANPSMHQADHEVGVMKGQKKPPVQSKFNTVEPRWKISVYHIFGKDSMERKKYVSNSLRKNISGKKG</sequence>
<evidence type="ECO:0000313" key="2">
    <source>
        <dbReference type="Proteomes" id="UP000499080"/>
    </source>
</evidence>
<proteinExistence type="predicted"/>
<dbReference type="Proteomes" id="UP000499080">
    <property type="component" value="Unassembled WGS sequence"/>
</dbReference>
<reference evidence="1 2" key="1">
    <citation type="journal article" date="2019" name="Sci. Rep.">
        <title>Orb-weaving spider Araneus ventricosus genome elucidates the spidroin gene catalogue.</title>
        <authorList>
            <person name="Kono N."/>
            <person name="Nakamura H."/>
            <person name="Ohtoshi R."/>
            <person name="Moran D.A.P."/>
            <person name="Shinohara A."/>
            <person name="Yoshida Y."/>
            <person name="Fujiwara M."/>
            <person name="Mori M."/>
            <person name="Tomita M."/>
            <person name="Arakawa K."/>
        </authorList>
    </citation>
    <scope>NUCLEOTIDE SEQUENCE [LARGE SCALE GENOMIC DNA]</scope>
</reference>
<evidence type="ECO:0000313" key="1">
    <source>
        <dbReference type="EMBL" id="GBN56165.1"/>
    </source>
</evidence>
<name>A0A4Y2PW82_ARAVE</name>
<gene>
    <name evidence="1" type="ORF">AVEN_124038_1</name>
</gene>
<keyword evidence="2" id="KW-1185">Reference proteome</keyword>
<accession>A0A4Y2PW82</accession>
<organism evidence="1 2">
    <name type="scientific">Araneus ventricosus</name>
    <name type="common">Orbweaver spider</name>
    <name type="synonym">Epeira ventricosa</name>
    <dbReference type="NCBI Taxonomy" id="182803"/>
    <lineage>
        <taxon>Eukaryota</taxon>
        <taxon>Metazoa</taxon>
        <taxon>Ecdysozoa</taxon>
        <taxon>Arthropoda</taxon>
        <taxon>Chelicerata</taxon>
        <taxon>Arachnida</taxon>
        <taxon>Araneae</taxon>
        <taxon>Araneomorphae</taxon>
        <taxon>Entelegynae</taxon>
        <taxon>Araneoidea</taxon>
        <taxon>Araneidae</taxon>
        <taxon>Araneus</taxon>
    </lineage>
</organism>
<comment type="caution">
    <text evidence="1">The sequence shown here is derived from an EMBL/GenBank/DDBJ whole genome shotgun (WGS) entry which is preliminary data.</text>
</comment>
<protein>
    <submittedName>
        <fullName evidence="1">Uncharacterized protein</fullName>
    </submittedName>
</protein>
<dbReference type="AlphaFoldDB" id="A0A4Y2PW82"/>
<dbReference type="EMBL" id="BGPR01012459">
    <property type="protein sequence ID" value="GBN56165.1"/>
    <property type="molecule type" value="Genomic_DNA"/>
</dbReference>